<dbReference type="PROSITE" id="PS51186">
    <property type="entry name" value="GNAT"/>
    <property type="match status" value="1"/>
</dbReference>
<dbReference type="OrthoDB" id="5295305at2"/>
<reference evidence="2 3" key="1">
    <citation type="submission" date="2014-07" db="EMBL/GenBank/DDBJ databases">
        <title>Draft genome sequence of Thalassospira profundimaris 35.</title>
        <authorList>
            <person name="Lai Q."/>
            <person name="Shao Z."/>
        </authorList>
    </citation>
    <scope>NUCLEOTIDE SEQUENCE [LARGE SCALE GENOMIC DNA]</scope>
    <source>
        <strain evidence="2 3">35</strain>
    </source>
</reference>
<proteinExistence type="predicted"/>
<evidence type="ECO:0000313" key="2">
    <source>
        <dbReference type="EMBL" id="RCK31325.1"/>
    </source>
</evidence>
<dbReference type="InterPro" id="IPR016181">
    <property type="entry name" value="Acyl_CoA_acyltransferase"/>
</dbReference>
<dbReference type="PANTHER" id="PTHR43441">
    <property type="entry name" value="RIBOSOMAL-PROTEIN-SERINE ACETYLTRANSFERASE"/>
    <property type="match status" value="1"/>
</dbReference>
<name>A0A367W152_9PROT</name>
<dbReference type="Gene3D" id="3.40.630.30">
    <property type="match status" value="1"/>
</dbReference>
<evidence type="ECO:0000259" key="1">
    <source>
        <dbReference type="PROSITE" id="PS51186"/>
    </source>
</evidence>
<keyword evidence="2" id="KW-0808">Transferase</keyword>
<dbReference type="Proteomes" id="UP000253226">
    <property type="component" value="Unassembled WGS sequence"/>
</dbReference>
<protein>
    <submittedName>
        <fullName evidence="2">GNAT family acetyltransferase</fullName>
    </submittedName>
</protein>
<dbReference type="GO" id="GO:1990189">
    <property type="term" value="F:protein N-terminal-serine acetyltransferase activity"/>
    <property type="evidence" value="ECO:0007669"/>
    <property type="project" value="TreeGrafter"/>
</dbReference>
<dbReference type="GO" id="GO:0008999">
    <property type="term" value="F:protein-N-terminal-alanine acetyltransferase activity"/>
    <property type="evidence" value="ECO:0007669"/>
    <property type="project" value="TreeGrafter"/>
</dbReference>
<dbReference type="SUPFAM" id="SSF55729">
    <property type="entry name" value="Acyl-CoA N-acyltransferases (Nat)"/>
    <property type="match status" value="1"/>
</dbReference>
<dbReference type="AlphaFoldDB" id="A0A367W152"/>
<dbReference type="FunFam" id="3.40.630.30:FF:000047">
    <property type="entry name" value="Acetyltransferase, GNAT family"/>
    <property type="match status" value="1"/>
</dbReference>
<organism evidence="2 3">
    <name type="scientific">Thalassospira profundimaris</name>
    <dbReference type="NCBI Taxonomy" id="502049"/>
    <lineage>
        <taxon>Bacteria</taxon>
        <taxon>Pseudomonadati</taxon>
        <taxon>Pseudomonadota</taxon>
        <taxon>Alphaproteobacteria</taxon>
        <taxon>Rhodospirillales</taxon>
        <taxon>Thalassospiraceae</taxon>
        <taxon>Thalassospira</taxon>
    </lineage>
</organism>
<feature type="domain" description="N-acetyltransferase" evidence="1">
    <location>
        <begin position="36"/>
        <end position="194"/>
    </location>
</feature>
<comment type="caution">
    <text evidence="2">The sequence shown here is derived from an EMBL/GenBank/DDBJ whole genome shotgun (WGS) entry which is preliminary data.</text>
</comment>
<dbReference type="EMBL" id="JPWF01000021">
    <property type="protein sequence ID" value="RCK31325.1"/>
    <property type="molecule type" value="Genomic_DNA"/>
</dbReference>
<dbReference type="RefSeq" id="WP_114104275.1">
    <property type="nucleotide sequence ID" value="NZ_JPWF01000021.1"/>
</dbReference>
<accession>A0A367W152</accession>
<dbReference type="InterPro" id="IPR051908">
    <property type="entry name" value="Ribosomal_N-acetyltransferase"/>
</dbReference>
<gene>
    <name evidence="2" type="ORF">TH19_21470</name>
</gene>
<dbReference type="InterPro" id="IPR000182">
    <property type="entry name" value="GNAT_dom"/>
</dbReference>
<dbReference type="Pfam" id="PF13302">
    <property type="entry name" value="Acetyltransf_3"/>
    <property type="match status" value="1"/>
</dbReference>
<dbReference type="PANTHER" id="PTHR43441:SF2">
    <property type="entry name" value="FAMILY ACETYLTRANSFERASE, PUTATIVE (AFU_ORTHOLOGUE AFUA_7G00850)-RELATED"/>
    <property type="match status" value="1"/>
</dbReference>
<sequence length="236" mass="26408">MTSPHNDDFGKPVGHPVENWTGCALPPRNDMVGQHVIVSPLDVDRDAQQLFDANSAATDGSRFTYLSTHAFDDFAAYRAWLEGMAANSDPMLHTIIDKATNKAVGVAAFMRIDKANGVVEIGNINYAPALSKTIGGTEAMFLMMNRAFDELGYRRYEWKCDDQNAPSRAAAARYGFTYEGIFRNHMVYKGRNRNTAWFSITVEEWPAVRAGFEAWLSPDNFDANGNQRQRLEDLRG</sequence>
<evidence type="ECO:0000313" key="3">
    <source>
        <dbReference type="Proteomes" id="UP000253226"/>
    </source>
</evidence>